<dbReference type="Gene3D" id="3.10.180.10">
    <property type="entry name" value="2,3-Dihydroxybiphenyl 1,2-Dioxygenase, domain 1"/>
    <property type="match status" value="2"/>
</dbReference>
<sequence>MNFHSKPHTYVGQVHLLVSDLERSITFYKEMIGFQVLEQTKNQAVLTADGTTPLLTIEQPEGVQPKQPRTTGLYHFALLLPNRKELAKVLLHLLQNRYPMQGASDHSVSEALYLADPDGNGIEIYRDRPADMWNWQDDQVFMDTRRLDVESLLAEAEGEVWTGLPKETVMGHIHLHVADLRATEEFYIQALGFDIVLRYGPQALFTSTGRYHHHIGLNVWNGVGAPAPKPNSVGMKYFTLLLPNEESRVATVARLQQLGAYVVEKNGIAITRDPSGNEVHLLV</sequence>
<dbReference type="GO" id="GO:0004462">
    <property type="term" value="F:lactoylglutathione lyase activity"/>
    <property type="evidence" value="ECO:0007669"/>
    <property type="project" value="InterPro"/>
</dbReference>
<dbReference type="PANTHER" id="PTHR43279:SF1">
    <property type="entry name" value="CATECHOL-2,3-DIOXYGENASE"/>
    <property type="match status" value="1"/>
</dbReference>
<dbReference type="OrthoDB" id="9792626at2"/>
<dbReference type="Pfam" id="PF00903">
    <property type="entry name" value="Glyoxalase"/>
    <property type="match status" value="2"/>
</dbReference>
<proteinExistence type="predicted"/>
<dbReference type="RefSeq" id="WP_127758933.1">
    <property type="nucleotide sequence ID" value="NZ_CP026095.1"/>
</dbReference>
<evidence type="ECO:0000313" key="4">
    <source>
        <dbReference type="Proteomes" id="UP000283095"/>
    </source>
</evidence>
<evidence type="ECO:0000256" key="1">
    <source>
        <dbReference type="ARBA" id="ARBA00022723"/>
    </source>
</evidence>
<keyword evidence="1" id="KW-0479">Metal-binding</keyword>
<dbReference type="KEGG" id="pasa:BAOM_0543"/>
<feature type="domain" description="VOC" evidence="2">
    <location>
        <begin position="169"/>
        <end position="283"/>
    </location>
</feature>
<protein>
    <submittedName>
        <fullName evidence="3">Glyoxalase</fullName>
    </submittedName>
</protein>
<evidence type="ECO:0000259" key="2">
    <source>
        <dbReference type="PROSITE" id="PS51819"/>
    </source>
</evidence>
<dbReference type="GO" id="GO:0046872">
    <property type="term" value="F:metal ion binding"/>
    <property type="evidence" value="ECO:0007669"/>
    <property type="project" value="UniProtKB-KW"/>
</dbReference>
<dbReference type="PANTHER" id="PTHR43279">
    <property type="entry name" value="CATECHOL-2,3-DIOXYGENASE"/>
    <property type="match status" value="1"/>
</dbReference>
<dbReference type="Proteomes" id="UP000283095">
    <property type="component" value="Chromosome"/>
</dbReference>
<dbReference type="CDD" id="cd16359">
    <property type="entry name" value="VOC_BsCatE_like_C"/>
    <property type="match status" value="1"/>
</dbReference>
<name>A0A3Q9RJV6_9BACI</name>
<accession>A0A3Q9RJV6</accession>
<dbReference type="EMBL" id="CP026095">
    <property type="protein sequence ID" value="AZV41199.1"/>
    <property type="molecule type" value="Genomic_DNA"/>
</dbReference>
<dbReference type="CDD" id="cd07255">
    <property type="entry name" value="VOC_BsCatE_like_N"/>
    <property type="match status" value="1"/>
</dbReference>
<dbReference type="PROSITE" id="PS00934">
    <property type="entry name" value="GLYOXALASE_I_1"/>
    <property type="match status" value="1"/>
</dbReference>
<dbReference type="SUPFAM" id="SSF54593">
    <property type="entry name" value="Glyoxalase/Bleomycin resistance protein/Dihydroxybiphenyl dioxygenase"/>
    <property type="match status" value="2"/>
</dbReference>
<dbReference type="InterPro" id="IPR004360">
    <property type="entry name" value="Glyas_Fos-R_dOase_dom"/>
</dbReference>
<dbReference type="AlphaFoldDB" id="A0A3Q9RJV6"/>
<dbReference type="InterPro" id="IPR037523">
    <property type="entry name" value="VOC_core"/>
</dbReference>
<evidence type="ECO:0000313" key="3">
    <source>
        <dbReference type="EMBL" id="AZV41199.1"/>
    </source>
</evidence>
<organism evidence="3 4">
    <name type="scientific">Peribacillus asahii</name>
    <dbReference type="NCBI Taxonomy" id="228899"/>
    <lineage>
        <taxon>Bacteria</taxon>
        <taxon>Bacillati</taxon>
        <taxon>Bacillota</taxon>
        <taxon>Bacilli</taxon>
        <taxon>Bacillales</taxon>
        <taxon>Bacillaceae</taxon>
        <taxon>Peribacillus</taxon>
    </lineage>
</organism>
<dbReference type="PROSITE" id="PS51819">
    <property type="entry name" value="VOC"/>
    <property type="match status" value="2"/>
</dbReference>
<reference evidence="3 4" key="1">
    <citation type="submission" date="2018-01" db="EMBL/GenBank/DDBJ databases">
        <title>Bacillus asahii Genome sequencing and assembly.</title>
        <authorList>
            <person name="Jiang H."/>
            <person name="Feng Y."/>
            <person name="Zhao F."/>
            <person name="Lin X."/>
        </authorList>
    </citation>
    <scope>NUCLEOTIDE SEQUENCE [LARGE SCALE GENOMIC DNA]</scope>
    <source>
        <strain evidence="3 4">OM18</strain>
    </source>
</reference>
<dbReference type="InterPro" id="IPR029068">
    <property type="entry name" value="Glyas_Bleomycin-R_OHBP_Dase"/>
</dbReference>
<feature type="domain" description="VOC" evidence="2">
    <location>
        <begin position="10"/>
        <end position="127"/>
    </location>
</feature>
<gene>
    <name evidence="3" type="ORF">BAOM_0543</name>
</gene>
<dbReference type="InterPro" id="IPR018146">
    <property type="entry name" value="Glyoxalase_1_CS"/>
</dbReference>